<gene>
    <name evidence="1" type="ORF">CSA56_13765</name>
</gene>
<organism evidence="1 2">
    <name type="scientific">candidate division KSB3 bacterium</name>
    <dbReference type="NCBI Taxonomy" id="2044937"/>
    <lineage>
        <taxon>Bacteria</taxon>
        <taxon>candidate division KSB3</taxon>
    </lineage>
</organism>
<dbReference type="Pfam" id="PF25952">
    <property type="entry name" value="DUF7990"/>
    <property type="match status" value="1"/>
</dbReference>
<dbReference type="AlphaFoldDB" id="A0A2G6KB60"/>
<dbReference type="Proteomes" id="UP000230821">
    <property type="component" value="Unassembled WGS sequence"/>
</dbReference>
<dbReference type="EMBL" id="PDSK01000106">
    <property type="protein sequence ID" value="PIE32897.1"/>
    <property type="molecule type" value="Genomic_DNA"/>
</dbReference>
<accession>A0A2G6KB60</accession>
<dbReference type="InterPro" id="IPR058303">
    <property type="entry name" value="DUF7990"/>
</dbReference>
<proteinExistence type="predicted"/>
<evidence type="ECO:0000313" key="1">
    <source>
        <dbReference type="EMBL" id="PIE32897.1"/>
    </source>
</evidence>
<name>A0A2G6KB60_9BACT</name>
<evidence type="ECO:0000313" key="2">
    <source>
        <dbReference type="Proteomes" id="UP000230821"/>
    </source>
</evidence>
<comment type="caution">
    <text evidence="1">The sequence shown here is derived from an EMBL/GenBank/DDBJ whole genome shotgun (WGS) entry which is preliminary data.</text>
</comment>
<reference evidence="1 2" key="1">
    <citation type="submission" date="2017-10" db="EMBL/GenBank/DDBJ databases">
        <title>Novel microbial diversity and functional potential in the marine mammal oral microbiome.</title>
        <authorList>
            <person name="Dudek N.K."/>
            <person name="Sun C.L."/>
            <person name="Burstein D."/>
            <person name="Kantor R.S."/>
            <person name="Aliaga Goltsman D.S."/>
            <person name="Bik E.M."/>
            <person name="Thomas B.C."/>
            <person name="Banfield J.F."/>
            <person name="Relman D.A."/>
        </authorList>
    </citation>
    <scope>NUCLEOTIDE SEQUENCE [LARGE SCALE GENOMIC DNA]</scope>
    <source>
        <strain evidence="1">DOLJORAL78_47_16</strain>
    </source>
</reference>
<protein>
    <submittedName>
        <fullName evidence="1">Uncharacterized protein</fullName>
    </submittedName>
</protein>
<sequence length="81" mass="9232">MFLGMRTMFREKTTDMLKFELRELENVFGLLVIGSMIGIPSPPPGISMRLLPHMLREISVMTTRARDLDDVFGEVVGMMDI</sequence>